<dbReference type="PANTHER" id="PTHR30124">
    <property type="entry name" value="MEMBRANE-BOUND LYTIC MUREIN TRANSGLYCOSYLASE A"/>
    <property type="match status" value="1"/>
</dbReference>
<dbReference type="InterPro" id="IPR005300">
    <property type="entry name" value="MltA_B"/>
</dbReference>
<dbReference type="AlphaFoldDB" id="A0A2M9FWC3"/>
<dbReference type="Pfam" id="PF03562">
    <property type="entry name" value="MltA"/>
    <property type="match status" value="1"/>
</dbReference>
<dbReference type="EC" id="4.2.2.n1" evidence="2"/>
<evidence type="ECO:0000256" key="4">
    <source>
        <dbReference type="ARBA" id="ARBA00023316"/>
    </source>
</evidence>
<sequence>MKHAAPVALALALMVAALAGFWWLLFRELAERPPEKPPAIAFEQTGVAALPGWGGDNLEGFRAAMMRSCAHWPRRANPLGPYLAAACNAIPGDDAALKAHLTENWTAWRVAEGEGRLTGYYEPVYPGSREPSARYDVPLHRVPGDLVTARLADFSDELDGTIRGRVDGDRLVPYHDRKAIRQGALDGRGLDLLWLADPIDAFFLQIQGSGRIALPDGEVAYVGYAGQNGRAYRAIGRDLIAWGEVAAADMSMQAIRRWLEANPGRVHELLDLNPSYVFFTERETEGAIGAEGVVVTPERSIAIDRRLWYFGLPFWIEAPGVESEAAIRRLVMGQDTGGAIRGPVRADLFLGPGDEAGERAGRLNRPLAMWLLLPRGVDPTLALR</sequence>
<feature type="domain" description="Lytic transglycosylase MltA" evidence="6">
    <location>
        <begin position="124"/>
        <end position="280"/>
    </location>
</feature>
<evidence type="ECO:0000313" key="7">
    <source>
        <dbReference type="EMBL" id="PJK27754.1"/>
    </source>
</evidence>
<comment type="caution">
    <text evidence="7">The sequence shown here is derived from an EMBL/GenBank/DDBJ whole genome shotgun (WGS) entry which is preliminary data.</text>
</comment>
<dbReference type="SUPFAM" id="SSF50685">
    <property type="entry name" value="Barwin-like endoglucanases"/>
    <property type="match status" value="1"/>
</dbReference>
<dbReference type="GO" id="GO:0009254">
    <property type="term" value="P:peptidoglycan turnover"/>
    <property type="evidence" value="ECO:0007669"/>
    <property type="project" value="InterPro"/>
</dbReference>
<dbReference type="GO" id="GO:0019867">
    <property type="term" value="C:outer membrane"/>
    <property type="evidence" value="ECO:0007669"/>
    <property type="project" value="InterPro"/>
</dbReference>
<evidence type="ECO:0000256" key="3">
    <source>
        <dbReference type="ARBA" id="ARBA00023239"/>
    </source>
</evidence>
<dbReference type="CDD" id="cd14668">
    <property type="entry name" value="mlta_B"/>
    <property type="match status" value="1"/>
</dbReference>
<dbReference type="GO" id="GO:0071555">
    <property type="term" value="P:cell wall organization"/>
    <property type="evidence" value="ECO:0007669"/>
    <property type="project" value="UniProtKB-KW"/>
</dbReference>
<dbReference type="Gene3D" id="2.40.240.50">
    <property type="entry name" value="Barwin-like endoglucanases"/>
    <property type="match status" value="1"/>
</dbReference>
<dbReference type="Pfam" id="PF06725">
    <property type="entry name" value="3D"/>
    <property type="match status" value="1"/>
</dbReference>
<name>A0A2M9FWC3_9PROT</name>
<comment type="catalytic activity">
    <reaction evidence="1">
        <text>Exolytic cleavage of the (1-&gt;4)-beta-glycosidic linkage between N-acetylmuramic acid (MurNAc) and N-acetylglucosamine (GlcNAc) residues in peptidoglycan, from either the reducing or the non-reducing ends of the peptidoglycan chains, with concomitant formation of a 1,6-anhydrobond in the MurNAc residue.</text>
        <dbReference type="EC" id="4.2.2.n1"/>
    </reaction>
</comment>
<dbReference type="EMBL" id="PHIG01000054">
    <property type="protein sequence ID" value="PJK27754.1"/>
    <property type="molecule type" value="Genomic_DNA"/>
</dbReference>
<keyword evidence="8" id="KW-1185">Reference proteome</keyword>
<gene>
    <name evidence="7" type="ORF">CVT23_19910</name>
</gene>
<dbReference type="RefSeq" id="WP_109795579.1">
    <property type="nucleotide sequence ID" value="NZ_PHIG01000054.1"/>
</dbReference>
<keyword evidence="4" id="KW-0961">Cell wall biogenesis/degradation</keyword>
<dbReference type="CDD" id="cd14485">
    <property type="entry name" value="mltA_like_LT_A"/>
    <property type="match status" value="1"/>
</dbReference>
<dbReference type="InterPro" id="IPR026044">
    <property type="entry name" value="MltA"/>
</dbReference>
<evidence type="ECO:0000256" key="1">
    <source>
        <dbReference type="ARBA" id="ARBA00001420"/>
    </source>
</evidence>
<dbReference type="PIRSF" id="PIRSF019422">
    <property type="entry name" value="MltA"/>
    <property type="match status" value="1"/>
</dbReference>
<dbReference type="SMART" id="SM00925">
    <property type="entry name" value="MltA"/>
    <property type="match status" value="1"/>
</dbReference>
<evidence type="ECO:0000259" key="6">
    <source>
        <dbReference type="SMART" id="SM00925"/>
    </source>
</evidence>
<protein>
    <recommendedName>
        <fullName evidence="2">peptidoglycan lytic exotransglycosylase</fullName>
        <ecNumber evidence="2">4.2.2.n1</ecNumber>
    </recommendedName>
    <alternativeName>
        <fullName evidence="5">Murein hydrolase A</fullName>
    </alternativeName>
</protein>
<organism evidence="7 8">
    <name type="scientific">Minwuia thermotolerans</name>
    <dbReference type="NCBI Taxonomy" id="2056226"/>
    <lineage>
        <taxon>Bacteria</taxon>
        <taxon>Pseudomonadati</taxon>
        <taxon>Pseudomonadota</taxon>
        <taxon>Alphaproteobacteria</taxon>
        <taxon>Minwuiales</taxon>
        <taxon>Minwuiaceae</taxon>
        <taxon>Minwuia</taxon>
    </lineage>
</organism>
<dbReference type="Proteomes" id="UP000229498">
    <property type="component" value="Unassembled WGS sequence"/>
</dbReference>
<dbReference type="GO" id="GO:0004553">
    <property type="term" value="F:hydrolase activity, hydrolyzing O-glycosyl compounds"/>
    <property type="evidence" value="ECO:0007669"/>
    <property type="project" value="InterPro"/>
</dbReference>
<evidence type="ECO:0000256" key="5">
    <source>
        <dbReference type="ARBA" id="ARBA00030918"/>
    </source>
</evidence>
<dbReference type="OrthoDB" id="9783686at2"/>
<dbReference type="InterPro" id="IPR036908">
    <property type="entry name" value="RlpA-like_sf"/>
</dbReference>
<reference evidence="7 8" key="1">
    <citation type="submission" date="2017-11" db="EMBL/GenBank/DDBJ databases">
        <title>Draft genome sequence of Rhizobiales bacterium SY3-13.</title>
        <authorList>
            <person name="Sun C."/>
        </authorList>
    </citation>
    <scope>NUCLEOTIDE SEQUENCE [LARGE SCALE GENOMIC DNA]</scope>
    <source>
        <strain evidence="7 8">SY3-13</strain>
    </source>
</reference>
<dbReference type="Gene3D" id="2.40.40.10">
    <property type="entry name" value="RlpA-like domain"/>
    <property type="match status" value="1"/>
</dbReference>
<dbReference type="PANTHER" id="PTHR30124:SF0">
    <property type="entry name" value="MEMBRANE-BOUND LYTIC MUREIN TRANSGLYCOSYLASE A"/>
    <property type="match status" value="1"/>
</dbReference>
<proteinExistence type="predicted"/>
<evidence type="ECO:0000313" key="8">
    <source>
        <dbReference type="Proteomes" id="UP000229498"/>
    </source>
</evidence>
<keyword evidence="3" id="KW-0456">Lyase</keyword>
<accession>A0A2M9FWC3</accession>
<dbReference type="InterPro" id="IPR010611">
    <property type="entry name" value="3D_dom"/>
</dbReference>
<dbReference type="GO" id="GO:0009253">
    <property type="term" value="P:peptidoglycan catabolic process"/>
    <property type="evidence" value="ECO:0007669"/>
    <property type="project" value="TreeGrafter"/>
</dbReference>
<dbReference type="GO" id="GO:0008933">
    <property type="term" value="F:peptidoglycan lytic transglycosylase activity"/>
    <property type="evidence" value="ECO:0007669"/>
    <property type="project" value="TreeGrafter"/>
</dbReference>
<evidence type="ECO:0000256" key="2">
    <source>
        <dbReference type="ARBA" id="ARBA00012587"/>
    </source>
</evidence>